<dbReference type="Proteomes" id="UP001596023">
    <property type="component" value="Unassembled WGS sequence"/>
</dbReference>
<proteinExistence type="predicted"/>
<evidence type="ECO:0000313" key="2">
    <source>
        <dbReference type="Proteomes" id="UP001596023"/>
    </source>
</evidence>
<protein>
    <submittedName>
        <fullName evidence="1">DUF1896 family protein</fullName>
    </submittedName>
</protein>
<dbReference type="InterPro" id="IPR015082">
    <property type="entry name" value="DUF1896"/>
</dbReference>
<dbReference type="Gene3D" id="1.10.8.340">
    <property type="entry name" value="PG0816-like"/>
    <property type="match status" value="1"/>
</dbReference>
<reference evidence="2" key="1">
    <citation type="journal article" date="2019" name="Int. J. Syst. Evol. Microbiol.">
        <title>The Global Catalogue of Microorganisms (GCM) 10K type strain sequencing project: providing services to taxonomists for standard genome sequencing and annotation.</title>
        <authorList>
            <consortium name="The Broad Institute Genomics Platform"/>
            <consortium name="The Broad Institute Genome Sequencing Center for Infectious Disease"/>
            <person name="Wu L."/>
            <person name="Ma J."/>
        </authorList>
    </citation>
    <scope>NUCLEOTIDE SEQUENCE [LARGE SCALE GENOMIC DNA]</scope>
    <source>
        <strain evidence="2">CCUG 66188</strain>
    </source>
</reference>
<dbReference type="EMBL" id="JBHSGN010000163">
    <property type="protein sequence ID" value="MFC4676923.1"/>
    <property type="molecule type" value="Genomic_DNA"/>
</dbReference>
<dbReference type="SUPFAM" id="SSF140753">
    <property type="entry name" value="PG0816-like"/>
    <property type="match status" value="1"/>
</dbReference>
<evidence type="ECO:0000313" key="1">
    <source>
        <dbReference type="EMBL" id="MFC4676923.1"/>
    </source>
</evidence>
<keyword evidence="2" id="KW-1185">Reference proteome</keyword>
<dbReference type="Pfam" id="PF08989">
    <property type="entry name" value="DUF1896"/>
    <property type="match status" value="1"/>
</dbReference>
<sequence>MKQNKPMELSYYRLSLLSFLKESHPTLAIDDDFIKNRADEAAEAYAEAIRDGLSHTEAEELANLTLFRGLLFSRHDMIVHVLWNEFADIISQSEAADYAKKLLPECETVFSQYILFDEFMYSPEYNSLYTELTGCIDLWLEENEL</sequence>
<name>A0ABV9L4P2_9BACT</name>
<organism evidence="1 2">
    <name type="scientific">Dysgonomonas termitidis</name>
    <dbReference type="NCBI Taxonomy" id="1516126"/>
    <lineage>
        <taxon>Bacteria</taxon>
        <taxon>Pseudomonadati</taxon>
        <taxon>Bacteroidota</taxon>
        <taxon>Bacteroidia</taxon>
        <taxon>Bacteroidales</taxon>
        <taxon>Dysgonomonadaceae</taxon>
        <taxon>Dysgonomonas</taxon>
    </lineage>
</organism>
<dbReference type="Gene3D" id="1.10.8.330">
    <property type="entry name" value="PG0816-like"/>
    <property type="match status" value="1"/>
</dbReference>
<dbReference type="RefSeq" id="WP_380001613.1">
    <property type="nucleotide sequence ID" value="NZ_JBHSGN010000163.1"/>
</dbReference>
<comment type="caution">
    <text evidence="1">The sequence shown here is derived from an EMBL/GenBank/DDBJ whole genome shotgun (WGS) entry which is preliminary data.</text>
</comment>
<dbReference type="InterPro" id="IPR036297">
    <property type="entry name" value="PG0816-like_sf"/>
</dbReference>
<gene>
    <name evidence="1" type="ORF">ACFO6W_24890</name>
</gene>
<accession>A0ABV9L4P2</accession>